<keyword evidence="3" id="KW-1185">Reference proteome</keyword>
<accession>A0AAE1PWU5</accession>
<proteinExistence type="predicted"/>
<protein>
    <submittedName>
        <fullName evidence="2">Uncharacterized protein</fullName>
    </submittedName>
</protein>
<evidence type="ECO:0000313" key="2">
    <source>
        <dbReference type="EMBL" id="KAK4314532.1"/>
    </source>
</evidence>
<evidence type="ECO:0000313" key="3">
    <source>
        <dbReference type="Proteomes" id="UP001292094"/>
    </source>
</evidence>
<name>A0AAE1PWU5_9EUCA</name>
<feature type="region of interest" description="Disordered" evidence="1">
    <location>
        <begin position="75"/>
        <end position="97"/>
    </location>
</feature>
<dbReference type="AlphaFoldDB" id="A0AAE1PWU5"/>
<organism evidence="2 3">
    <name type="scientific">Petrolisthes manimaculis</name>
    <dbReference type="NCBI Taxonomy" id="1843537"/>
    <lineage>
        <taxon>Eukaryota</taxon>
        <taxon>Metazoa</taxon>
        <taxon>Ecdysozoa</taxon>
        <taxon>Arthropoda</taxon>
        <taxon>Crustacea</taxon>
        <taxon>Multicrustacea</taxon>
        <taxon>Malacostraca</taxon>
        <taxon>Eumalacostraca</taxon>
        <taxon>Eucarida</taxon>
        <taxon>Decapoda</taxon>
        <taxon>Pleocyemata</taxon>
        <taxon>Anomura</taxon>
        <taxon>Galatheoidea</taxon>
        <taxon>Porcellanidae</taxon>
        <taxon>Petrolisthes</taxon>
    </lineage>
</organism>
<comment type="caution">
    <text evidence="2">The sequence shown here is derived from an EMBL/GenBank/DDBJ whole genome shotgun (WGS) entry which is preliminary data.</text>
</comment>
<reference evidence="2" key="1">
    <citation type="submission" date="2023-11" db="EMBL/GenBank/DDBJ databases">
        <title>Genome assemblies of two species of porcelain crab, Petrolisthes cinctipes and Petrolisthes manimaculis (Anomura: Porcellanidae).</title>
        <authorList>
            <person name="Angst P."/>
        </authorList>
    </citation>
    <scope>NUCLEOTIDE SEQUENCE</scope>
    <source>
        <strain evidence="2">PB745_02</strain>
        <tissue evidence="2">Gill</tissue>
    </source>
</reference>
<dbReference type="Proteomes" id="UP001292094">
    <property type="component" value="Unassembled WGS sequence"/>
</dbReference>
<feature type="compositionally biased region" description="Basic and acidic residues" evidence="1">
    <location>
        <begin position="79"/>
        <end position="93"/>
    </location>
</feature>
<evidence type="ECO:0000256" key="1">
    <source>
        <dbReference type="SAM" id="MobiDB-lite"/>
    </source>
</evidence>
<dbReference type="EMBL" id="JAWZYT010001218">
    <property type="protein sequence ID" value="KAK4314532.1"/>
    <property type="molecule type" value="Genomic_DNA"/>
</dbReference>
<gene>
    <name evidence="2" type="ORF">Pmani_014237</name>
</gene>
<sequence length="126" mass="14251">MNKAVARQHPPYDFRASQQHTYQTPLPATTLPLTSPPHNYYQPISSPASLLNHLITTARTLLWVEDLKSGEDFFVNSGSEHEEQEHPGSRDEAATPCTKPFLDHIRDLVTQMNKRGPHLQVQSLLL</sequence>